<dbReference type="GO" id="GO:0005524">
    <property type="term" value="F:ATP binding"/>
    <property type="evidence" value="ECO:0007669"/>
    <property type="project" value="UniProtKB-UniRule"/>
</dbReference>
<comment type="subunit">
    <text evidence="8">Homodimer.</text>
</comment>
<evidence type="ECO:0000256" key="9">
    <source>
        <dbReference type="PIRSR" id="PIRSR001549-1"/>
    </source>
</evidence>
<dbReference type="GO" id="GO:0016740">
    <property type="term" value="F:transferase activity"/>
    <property type="evidence" value="ECO:0007669"/>
    <property type="project" value="UniProtKB-ARBA"/>
</dbReference>
<keyword evidence="5 8" id="KW-0648">Protein biosynthesis</keyword>
<evidence type="ECO:0000259" key="10">
    <source>
        <dbReference type="PROSITE" id="PS50862"/>
    </source>
</evidence>
<dbReference type="Gene3D" id="3.40.50.800">
    <property type="entry name" value="Anticodon-binding domain"/>
    <property type="match status" value="1"/>
</dbReference>
<dbReference type="SUPFAM" id="SSF52954">
    <property type="entry name" value="Class II aaRS ABD-related"/>
    <property type="match status" value="1"/>
</dbReference>
<dbReference type="PANTHER" id="PTHR11476">
    <property type="entry name" value="HISTIDYL-TRNA SYNTHETASE"/>
    <property type="match status" value="1"/>
</dbReference>
<keyword evidence="6 8" id="KW-0030">Aminoacyl-tRNA synthetase</keyword>
<dbReference type="InterPro" id="IPR004154">
    <property type="entry name" value="Anticodon-bd"/>
</dbReference>
<comment type="caution">
    <text evidence="11">The sequence shown here is derived from an EMBL/GenBank/DDBJ whole genome shotgun (WGS) entry which is preliminary data.</text>
</comment>
<comment type="subcellular location">
    <subcellularLocation>
        <location evidence="8">Cytoplasm</location>
    </subcellularLocation>
</comment>
<dbReference type="Proteomes" id="UP000308230">
    <property type="component" value="Unassembled WGS sequence"/>
</dbReference>
<feature type="binding site" evidence="9">
    <location>
        <position position="122"/>
    </location>
    <ligand>
        <name>L-histidine</name>
        <dbReference type="ChEBI" id="CHEBI:57595"/>
    </ligand>
</feature>
<reference evidence="11 12" key="1">
    <citation type="submission" date="2019-04" db="EMBL/GenBank/DDBJ databases">
        <title>Bacillus caeni sp. nov., a bacterium isolated from mangrove sediment.</title>
        <authorList>
            <person name="Huang H."/>
            <person name="Mo K."/>
            <person name="Hu Y."/>
        </authorList>
    </citation>
    <scope>NUCLEOTIDE SEQUENCE [LARGE SCALE GENOMIC DNA]</scope>
    <source>
        <strain evidence="11 12">HB172195</strain>
    </source>
</reference>
<dbReference type="InterPro" id="IPR006195">
    <property type="entry name" value="aa-tRNA-synth_II"/>
</dbReference>
<dbReference type="InterPro" id="IPR004516">
    <property type="entry name" value="HisRS/HisZ"/>
</dbReference>
<dbReference type="SUPFAM" id="SSF55681">
    <property type="entry name" value="Class II aaRS and biotin synthetases"/>
    <property type="match status" value="1"/>
</dbReference>
<dbReference type="OrthoDB" id="9800814at2"/>
<keyword evidence="12" id="KW-1185">Reference proteome</keyword>
<dbReference type="InterPro" id="IPR015807">
    <property type="entry name" value="His-tRNA-ligase"/>
</dbReference>
<dbReference type="AlphaFoldDB" id="A0A5R9EVV4"/>
<dbReference type="RefSeq" id="WP_138129674.1">
    <property type="nucleotide sequence ID" value="NZ_SWLG01000036.1"/>
</dbReference>
<evidence type="ECO:0000256" key="6">
    <source>
        <dbReference type="ARBA" id="ARBA00023146"/>
    </source>
</evidence>
<dbReference type="CDD" id="cd00773">
    <property type="entry name" value="HisRS-like_core"/>
    <property type="match status" value="1"/>
</dbReference>
<feature type="binding site" evidence="9">
    <location>
        <position position="126"/>
    </location>
    <ligand>
        <name>L-histidine</name>
        <dbReference type="ChEBI" id="CHEBI:57595"/>
    </ligand>
</feature>
<feature type="binding site" evidence="9">
    <location>
        <position position="108"/>
    </location>
    <ligand>
        <name>L-histidine</name>
        <dbReference type="ChEBI" id="CHEBI:57595"/>
    </ligand>
</feature>
<dbReference type="HAMAP" id="MF_00127">
    <property type="entry name" value="His_tRNA_synth"/>
    <property type="match status" value="1"/>
</dbReference>
<comment type="catalytic activity">
    <reaction evidence="7 8">
        <text>tRNA(His) + L-histidine + ATP = L-histidyl-tRNA(His) + AMP + diphosphate + H(+)</text>
        <dbReference type="Rhea" id="RHEA:17313"/>
        <dbReference type="Rhea" id="RHEA-COMP:9665"/>
        <dbReference type="Rhea" id="RHEA-COMP:9689"/>
        <dbReference type="ChEBI" id="CHEBI:15378"/>
        <dbReference type="ChEBI" id="CHEBI:30616"/>
        <dbReference type="ChEBI" id="CHEBI:33019"/>
        <dbReference type="ChEBI" id="CHEBI:57595"/>
        <dbReference type="ChEBI" id="CHEBI:78442"/>
        <dbReference type="ChEBI" id="CHEBI:78527"/>
        <dbReference type="ChEBI" id="CHEBI:456215"/>
        <dbReference type="EC" id="6.1.1.21"/>
    </reaction>
</comment>
<keyword evidence="2 8" id="KW-0963">Cytoplasm</keyword>
<evidence type="ECO:0000256" key="4">
    <source>
        <dbReference type="ARBA" id="ARBA00022840"/>
    </source>
</evidence>
<proteinExistence type="inferred from homology"/>
<dbReference type="GO" id="GO:0004821">
    <property type="term" value="F:histidine-tRNA ligase activity"/>
    <property type="evidence" value="ECO:0007669"/>
    <property type="project" value="UniProtKB-UniRule"/>
</dbReference>
<evidence type="ECO:0000256" key="2">
    <source>
        <dbReference type="ARBA" id="ARBA00022490"/>
    </source>
</evidence>
<evidence type="ECO:0000256" key="1">
    <source>
        <dbReference type="ARBA" id="ARBA00008226"/>
    </source>
</evidence>
<evidence type="ECO:0000256" key="7">
    <source>
        <dbReference type="ARBA" id="ARBA00047639"/>
    </source>
</evidence>
<dbReference type="Gene3D" id="3.30.930.10">
    <property type="entry name" value="Bira Bifunctional Protein, Domain 2"/>
    <property type="match status" value="1"/>
</dbReference>
<dbReference type="GO" id="GO:0005737">
    <property type="term" value="C:cytoplasm"/>
    <property type="evidence" value="ECO:0007669"/>
    <property type="project" value="UniProtKB-SubCell"/>
</dbReference>
<dbReference type="NCBIfam" id="NF009085">
    <property type="entry name" value="PRK12420.1"/>
    <property type="match status" value="1"/>
</dbReference>
<keyword evidence="3 8" id="KW-0547">Nucleotide-binding</keyword>
<dbReference type="InterPro" id="IPR041715">
    <property type="entry name" value="HisRS-like_core"/>
</dbReference>
<dbReference type="EC" id="6.1.1.21" evidence="8"/>
<comment type="similarity">
    <text evidence="1 8">Belongs to the class-II aminoacyl-tRNA synthetase family.</text>
</comment>
<organism evidence="11 12">
    <name type="scientific">Exobacillus caeni</name>
    <dbReference type="NCBI Taxonomy" id="2574798"/>
    <lineage>
        <taxon>Bacteria</taxon>
        <taxon>Bacillati</taxon>
        <taxon>Bacillota</taxon>
        <taxon>Bacilli</taxon>
        <taxon>Bacillales</taxon>
        <taxon>Guptibacillaceae</taxon>
        <taxon>Exobacillus</taxon>
    </lineage>
</organism>
<dbReference type="NCBIfam" id="TIGR00442">
    <property type="entry name" value="hisS"/>
    <property type="match status" value="1"/>
</dbReference>
<evidence type="ECO:0000313" key="11">
    <source>
        <dbReference type="EMBL" id="TLS34931.1"/>
    </source>
</evidence>
<gene>
    <name evidence="8" type="primary">hisS</name>
    <name evidence="11" type="ORF">FCL54_23225</name>
</gene>
<dbReference type="EMBL" id="SWLG01000036">
    <property type="protein sequence ID" value="TLS34931.1"/>
    <property type="molecule type" value="Genomic_DNA"/>
</dbReference>
<dbReference type="PROSITE" id="PS50862">
    <property type="entry name" value="AA_TRNA_LIGASE_II"/>
    <property type="match status" value="1"/>
</dbReference>
<evidence type="ECO:0000256" key="5">
    <source>
        <dbReference type="ARBA" id="ARBA00022917"/>
    </source>
</evidence>
<dbReference type="InterPro" id="IPR036621">
    <property type="entry name" value="Anticodon-bd_dom_sf"/>
</dbReference>
<dbReference type="Pfam" id="PF03129">
    <property type="entry name" value="HGTP_anticodon"/>
    <property type="match status" value="1"/>
</dbReference>
<dbReference type="Pfam" id="PF13393">
    <property type="entry name" value="tRNA-synt_His"/>
    <property type="match status" value="1"/>
</dbReference>
<keyword evidence="8 11" id="KW-0436">Ligase</keyword>
<keyword evidence="4 8" id="KW-0067">ATP-binding</keyword>
<name>A0A5R9EVV4_9BACL</name>
<dbReference type="GO" id="GO:0006427">
    <property type="term" value="P:histidyl-tRNA aminoacylation"/>
    <property type="evidence" value="ECO:0007669"/>
    <property type="project" value="UniProtKB-UniRule"/>
</dbReference>
<dbReference type="GO" id="GO:0140096">
    <property type="term" value="F:catalytic activity, acting on a protein"/>
    <property type="evidence" value="ECO:0007669"/>
    <property type="project" value="UniProtKB-ARBA"/>
</dbReference>
<accession>A0A5R9EVV4</accession>
<evidence type="ECO:0000256" key="3">
    <source>
        <dbReference type="ARBA" id="ARBA00022741"/>
    </source>
</evidence>
<protein>
    <recommendedName>
        <fullName evidence="8">Histidine--tRNA ligase</fullName>
        <ecNumber evidence="8">6.1.1.21</ecNumber>
    </recommendedName>
    <alternativeName>
        <fullName evidence="8">Histidyl-tRNA synthetase</fullName>
        <shortName evidence="8">HisRS</shortName>
    </alternativeName>
</protein>
<feature type="binding site" evidence="9">
    <location>
        <position position="268"/>
    </location>
    <ligand>
        <name>L-histidine</name>
        <dbReference type="ChEBI" id="CHEBI:57595"/>
    </ligand>
</feature>
<feature type="binding site" evidence="9">
    <location>
        <begin position="79"/>
        <end position="81"/>
    </location>
    <ligand>
        <name>L-histidine</name>
        <dbReference type="ChEBI" id="CHEBI:57595"/>
    </ligand>
</feature>
<dbReference type="PIRSF" id="PIRSF001549">
    <property type="entry name" value="His-tRNA_synth"/>
    <property type="match status" value="1"/>
</dbReference>
<evidence type="ECO:0000313" key="12">
    <source>
        <dbReference type="Proteomes" id="UP000308230"/>
    </source>
</evidence>
<dbReference type="PANTHER" id="PTHR11476:SF7">
    <property type="entry name" value="HISTIDINE--TRNA LIGASE"/>
    <property type="match status" value="1"/>
</dbReference>
<sequence>MLRNLKGTTDYLPQEQQTRKRIQKTLEEVFELYGCKPLETPILNYYDLMASKYGGGEEILKEVYRLNDQGERDLSLRYDLTIPFAKVIGMNPEMRLPLKRYEIGKVFRDGPIKAGRFREFIQCDVDVVGIKSVKAEADLIAMALDCFERLGLDVTIQLNNRKLLTGLLNEINVPEASINDVILSLDKLEKIGLDGVLRELSERKVDNNTLSELKEIITNKENCKLSFYEENFGSATLREGIKELKDLFTTLEYLGLEKKVKFTPFLARGLNIYTGTIYEIFLTDGSITSSIGSGGRYDTIIGNFLESERTYPTAGISFGLDVIYTALKQSRKFVLDPAVDVFIIPIGTEKESMRLAGALRRSGIRTEIELSEKRLKKSLDYANKENIPYVLLLGENELEENKITVKNMESGEEQKVTLDDVGAFLKIVISNKSTEQLQK</sequence>
<evidence type="ECO:0000256" key="8">
    <source>
        <dbReference type="HAMAP-Rule" id="MF_00127"/>
    </source>
</evidence>
<dbReference type="InterPro" id="IPR045864">
    <property type="entry name" value="aa-tRNA-synth_II/BPL/LPL"/>
</dbReference>
<feature type="domain" description="Aminoacyl-transfer RNA synthetases class-II family profile" evidence="10">
    <location>
        <begin position="1"/>
        <end position="337"/>
    </location>
</feature>